<dbReference type="Proteomes" id="UP000094112">
    <property type="component" value="Unassembled WGS sequence"/>
</dbReference>
<organism evidence="1 2">
    <name type="scientific">Wickerhamomyces anomalus (strain ATCC 58044 / CBS 1984 / NCYC 433 / NRRL Y-366-8)</name>
    <name type="common">Yeast</name>
    <name type="synonym">Hansenula anomala</name>
    <dbReference type="NCBI Taxonomy" id="683960"/>
    <lineage>
        <taxon>Eukaryota</taxon>
        <taxon>Fungi</taxon>
        <taxon>Dikarya</taxon>
        <taxon>Ascomycota</taxon>
        <taxon>Saccharomycotina</taxon>
        <taxon>Saccharomycetes</taxon>
        <taxon>Phaffomycetales</taxon>
        <taxon>Wickerhamomycetaceae</taxon>
        <taxon>Wickerhamomyces</taxon>
    </lineage>
</organism>
<gene>
    <name evidence="1" type="ORF">WICANDRAFT_82200</name>
</gene>
<dbReference type="AlphaFoldDB" id="A0A1E3P9P2"/>
<dbReference type="EMBL" id="KV454208">
    <property type="protein sequence ID" value="ODQ62088.1"/>
    <property type="molecule type" value="Genomic_DNA"/>
</dbReference>
<protein>
    <submittedName>
        <fullName evidence="1">Uncharacterized protein</fullName>
    </submittedName>
</protein>
<dbReference type="RefSeq" id="XP_019041295.1">
    <property type="nucleotide sequence ID" value="XM_019185349.1"/>
</dbReference>
<sequence length="74" mass="8521">MILWDCLKVEKASKILMVLFTVRQGSLLTSCNVQLERILYNHTKGPNTDETIYVELKSEDIFQIVSFIETADAR</sequence>
<evidence type="ECO:0000313" key="1">
    <source>
        <dbReference type="EMBL" id="ODQ62088.1"/>
    </source>
</evidence>
<dbReference type="GeneID" id="30202595"/>
<evidence type="ECO:0000313" key="2">
    <source>
        <dbReference type="Proteomes" id="UP000094112"/>
    </source>
</evidence>
<accession>A0A1E3P9P2</accession>
<proteinExistence type="predicted"/>
<keyword evidence="2" id="KW-1185">Reference proteome</keyword>
<name>A0A1E3P9P2_WICAA</name>
<reference evidence="1 2" key="1">
    <citation type="journal article" date="2016" name="Proc. Natl. Acad. Sci. U.S.A.">
        <title>Comparative genomics of biotechnologically important yeasts.</title>
        <authorList>
            <person name="Riley R."/>
            <person name="Haridas S."/>
            <person name="Wolfe K.H."/>
            <person name="Lopes M.R."/>
            <person name="Hittinger C.T."/>
            <person name="Goeker M."/>
            <person name="Salamov A.A."/>
            <person name="Wisecaver J.H."/>
            <person name="Long T.M."/>
            <person name="Calvey C.H."/>
            <person name="Aerts A.L."/>
            <person name="Barry K.W."/>
            <person name="Choi C."/>
            <person name="Clum A."/>
            <person name="Coughlan A.Y."/>
            <person name="Deshpande S."/>
            <person name="Douglass A.P."/>
            <person name="Hanson S.J."/>
            <person name="Klenk H.-P."/>
            <person name="LaButti K.M."/>
            <person name="Lapidus A."/>
            <person name="Lindquist E.A."/>
            <person name="Lipzen A.M."/>
            <person name="Meier-Kolthoff J.P."/>
            <person name="Ohm R.A."/>
            <person name="Otillar R.P."/>
            <person name="Pangilinan J.L."/>
            <person name="Peng Y."/>
            <person name="Rokas A."/>
            <person name="Rosa C.A."/>
            <person name="Scheuner C."/>
            <person name="Sibirny A.A."/>
            <person name="Slot J.C."/>
            <person name="Stielow J.B."/>
            <person name="Sun H."/>
            <person name="Kurtzman C.P."/>
            <person name="Blackwell M."/>
            <person name="Grigoriev I.V."/>
            <person name="Jeffries T.W."/>
        </authorList>
    </citation>
    <scope>NUCLEOTIDE SEQUENCE [LARGE SCALE GENOMIC DNA]</scope>
    <source>
        <strain evidence="2">ATCC 58044 / CBS 1984 / NCYC 433 / NRRL Y-366-8</strain>
    </source>
</reference>